<dbReference type="GeneID" id="78818800"/>
<gene>
    <name evidence="4" type="ORF">ACFQMA_01765</name>
</gene>
<keyword evidence="2 4" id="KW-0012">Acyltransferase</keyword>
<proteinExistence type="predicted"/>
<keyword evidence="5" id="KW-1185">Reference proteome</keyword>
<reference evidence="4 5" key="1">
    <citation type="journal article" date="2019" name="Int. J. Syst. Evol. Microbiol.">
        <title>The Global Catalogue of Microorganisms (GCM) 10K type strain sequencing project: providing services to taxonomists for standard genome sequencing and annotation.</title>
        <authorList>
            <consortium name="The Broad Institute Genomics Platform"/>
            <consortium name="The Broad Institute Genome Sequencing Center for Infectious Disease"/>
            <person name="Wu L."/>
            <person name="Ma J."/>
        </authorList>
    </citation>
    <scope>NUCLEOTIDE SEQUENCE [LARGE SCALE GENOMIC DNA]</scope>
    <source>
        <strain evidence="4 5">XZYJT29</strain>
    </source>
</reference>
<dbReference type="Pfam" id="PF00583">
    <property type="entry name" value="Acetyltransf_1"/>
    <property type="match status" value="1"/>
</dbReference>
<sequence>MSVTVERSLGPSATPELIDLYETYEWWADREEEPLRRALAATDEVVALRDEETDDLIAAARALTDYTYYAMVYDVIVREGRRGEGLGDELMAALVTHPPLSDVDLGLVAREGLVPFYEACGFEEIGAVDYPDGEPETLRPLVFRRDE</sequence>
<dbReference type="SUPFAM" id="SSF55729">
    <property type="entry name" value="Acyl-CoA N-acyltransferases (Nat)"/>
    <property type="match status" value="1"/>
</dbReference>
<feature type="domain" description="N-acetyltransferase" evidence="3">
    <location>
        <begin position="4"/>
        <end position="145"/>
    </location>
</feature>
<keyword evidence="1 4" id="KW-0808">Transferase</keyword>
<dbReference type="Gene3D" id="3.40.630.30">
    <property type="match status" value="1"/>
</dbReference>
<dbReference type="PANTHER" id="PTHR43626">
    <property type="entry name" value="ACYL-COA N-ACYLTRANSFERASE"/>
    <property type="match status" value="1"/>
</dbReference>
<dbReference type="Proteomes" id="UP001596432">
    <property type="component" value="Unassembled WGS sequence"/>
</dbReference>
<dbReference type="PANTHER" id="PTHR43626:SF4">
    <property type="entry name" value="GCN5-RELATED N-ACETYLTRANSFERASE 2, CHLOROPLASTIC"/>
    <property type="match status" value="1"/>
</dbReference>
<organism evidence="4 5">
    <name type="scientific">Halosimplex aquaticum</name>
    <dbReference type="NCBI Taxonomy" id="3026162"/>
    <lineage>
        <taxon>Archaea</taxon>
        <taxon>Methanobacteriati</taxon>
        <taxon>Methanobacteriota</taxon>
        <taxon>Stenosarchaea group</taxon>
        <taxon>Halobacteria</taxon>
        <taxon>Halobacteriales</taxon>
        <taxon>Haloarculaceae</taxon>
        <taxon>Halosimplex</taxon>
    </lineage>
</organism>
<dbReference type="InterPro" id="IPR045039">
    <property type="entry name" value="NSI-like"/>
</dbReference>
<dbReference type="AlphaFoldDB" id="A0ABD5XY76"/>
<evidence type="ECO:0000313" key="5">
    <source>
        <dbReference type="Proteomes" id="UP001596432"/>
    </source>
</evidence>
<evidence type="ECO:0000256" key="1">
    <source>
        <dbReference type="ARBA" id="ARBA00022679"/>
    </source>
</evidence>
<evidence type="ECO:0000313" key="4">
    <source>
        <dbReference type="EMBL" id="MFC7138560.1"/>
    </source>
</evidence>
<dbReference type="EMBL" id="JBHTAS010000001">
    <property type="protein sequence ID" value="MFC7138560.1"/>
    <property type="molecule type" value="Genomic_DNA"/>
</dbReference>
<protein>
    <submittedName>
        <fullName evidence="4">GNAT family N-acetyltransferase</fullName>
        <ecNumber evidence="4">2.3.1.-</ecNumber>
    </submittedName>
</protein>
<evidence type="ECO:0000259" key="3">
    <source>
        <dbReference type="PROSITE" id="PS51186"/>
    </source>
</evidence>
<dbReference type="GO" id="GO:0016746">
    <property type="term" value="F:acyltransferase activity"/>
    <property type="evidence" value="ECO:0007669"/>
    <property type="project" value="UniProtKB-KW"/>
</dbReference>
<evidence type="ECO:0000256" key="2">
    <source>
        <dbReference type="ARBA" id="ARBA00023315"/>
    </source>
</evidence>
<dbReference type="EC" id="2.3.1.-" evidence="4"/>
<dbReference type="InterPro" id="IPR016181">
    <property type="entry name" value="Acyl_CoA_acyltransferase"/>
</dbReference>
<dbReference type="InterPro" id="IPR000182">
    <property type="entry name" value="GNAT_dom"/>
</dbReference>
<comment type="caution">
    <text evidence="4">The sequence shown here is derived from an EMBL/GenBank/DDBJ whole genome shotgun (WGS) entry which is preliminary data.</text>
</comment>
<dbReference type="RefSeq" id="WP_274324178.1">
    <property type="nucleotide sequence ID" value="NZ_CP118158.1"/>
</dbReference>
<name>A0ABD5XY76_9EURY</name>
<accession>A0ABD5XY76</accession>
<dbReference type="PROSITE" id="PS51186">
    <property type="entry name" value="GNAT"/>
    <property type="match status" value="1"/>
</dbReference>